<name>A0A3A2Z3Y7_9EURO</name>
<dbReference type="Proteomes" id="UP000266188">
    <property type="component" value="Unassembled WGS sequence"/>
</dbReference>
<dbReference type="EMBL" id="MVGC01002196">
    <property type="protein sequence ID" value="RJE16913.1"/>
    <property type="molecule type" value="Genomic_DNA"/>
</dbReference>
<reference evidence="2" key="1">
    <citation type="submission" date="2017-02" db="EMBL/GenBank/DDBJ databases">
        <authorList>
            <person name="Tafer H."/>
            <person name="Lopandic K."/>
        </authorList>
    </citation>
    <scope>NUCLEOTIDE SEQUENCE [LARGE SCALE GENOMIC DNA]</scope>
    <source>
        <strain evidence="2">CBS 366.77</strain>
    </source>
</reference>
<dbReference type="OrthoDB" id="4812032at2759"/>
<sequence>MTPQQRTQYTVWKTRLATPYPLVLPPIDFEVNKTPLSGSSRSMKRNKARARAMNIPWKTDLATPENALWVAINMQQVLPLVDAVATVEKAERNLG</sequence>
<comment type="caution">
    <text evidence="1">The sequence shown here is derived from an EMBL/GenBank/DDBJ whole genome shotgun (WGS) entry which is preliminary data.</text>
</comment>
<accession>A0A3A2Z3Y7</accession>
<dbReference type="AlphaFoldDB" id="A0A3A2Z3Y7"/>
<evidence type="ECO:0000313" key="1">
    <source>
        <dbReference type="EMBL" id="RJE16913.1"/>
    </source>
</evidence>
<organism evidence="1 2">
    <name type="scientific">Aspergillus sclerotialis</name>
    <dbReference type="NCBI Taxonomy" id="2070753"/>
    <lineage>
        <taxon>Eukaryota</taxon>
        <taxon>Fungi</taxon>
        <taxon>Dikarya</taxon>
        <taxon>Ascomycota</taxon>
        <taxon>Pezizomycotina</taxon>
        <taxon>Eurotiomycetes</taxon>
        <taxon>Eurotiomycetidae</taxon>
        <taxon>Eurotiales</taxon>
        <taxon>Aspergillaceae</taxon>
        <taxon>Aspergillus</taxon>
        <taxon>Aspergillus subgen. Polypaecilum</taxon>
    </lineage>
</organism>
<evidence type="ECO:0000313" key="2">
    <source>
        <dbReference type="Proteomes" id="UP000266188"/>
    </source>
</evidence>
<protein>
    <submittedName>
        <fullName evidence="1">Uncharacterized protein</fullName>
    </submittedName>
</protein>
<feature type="non-terminal residue" evidence="1">
    <location>
        <position position="95"/>
    </location>
</feature>
<keyword evidence="2" id="KW-1185">Reference proteome</keyword>
<proteinExistence type="predicted"/>
<gene>
    <name evidence="1" type="ORF">PHISCL_10750</name>
</gene>